<evidence type="ECO:0000313" key="2">
    <source>
        <dbReference type="EMBL" id="NUW41448.1"/>
    </source>
</evidence>
<dbReference type="EMBL" id="JABWGO010000002">
    <property type="protein sequence ID" value="NUW41448.1"/>
    <property type="molecule type" value="Genomic_DNA"/>
</dbReference>
<protein>
    <submittedName>
        <fullName evidence="2">Uncharacterized protein</fullName>
    </submittedName>
</protein>
<comment type="caution">
    <text evidence="2">The sequence shown here is derived from an EMBL/GenBank/DDBJ whole genome shotgun (WGS) entry which is preliminary data.</text>
</comment>
<evidence type="ECO:0000256" key="1">
    <source>
        <dbReference type="SAM" id="MobiDB-lite"/>
    </source>
</evidence>
<dbReference type="AlphaFoldDB" id="A0A7Y6MAQ0"/>
<dbReference type="RefSeq" id="WP_175600948.1">
    <property type="nucleotide sequence ID" value="NZ_JABWGO010000002.1"/>
</dbReference>
<reference evidence="2 3" key="1">
    <citation type="submission" date="2020-06" db="EMBL/GenBank/DDBJ databases">
        <authorList>
            <person name="Chanama M."/>
        </authorList>
    </citation>
    <scope>NUCLEOTIDE SEQUENCE [LARGE SCALE GENOMIC DNA]</scope>
    <source>
        <strain evidence="2 3">TBRC6557</strain>
    </source>
</reference>
<accession>A0A7Y6MAQ0</accession>
<keyword evidence="3" id="KW-1185">Reference proteome</keyword>
<gene>
    <name evidence="2" type="ORF">HT134_15065</name>
</gene>
<proteinExistence type="predicted"/>
<feature type="region of interest" description="Disordered" evidence="1">
    <location>
        <begin position="44"/>
        <end position="65"/>
    </location>
</feature>
<sequence>MRHLAAAIGLTNHLLGPVSRTERAGDERMWGIARWVAGVSARPLATTGPGVAGTRDVAAGEPVSG</sequence>
<name>A0A7Y6MAQ0_9ACTN</name>
<dbReference type="Proteomes" id="UP000546126">
    <property type="component" value="Unassembled WGS sequence"/>
</dbReference>
<evidence type="ECO:0000313" key="3">
    <source>
        <dbReference type="Proteomes" id="UP000546126"/>
    </source>
</evidence>
<organism evidence="2 3">
    <name type="scientific">Nonomuraea rhodomycinica</name>
    <dbReference type="NCBI Taxonomy" id="1712872"/>
    <lineage>
        <taxon>Bacteria</taxon>
        <taxon>Bacillati</taxon>
        <taxon>Actinomycetota</taxon>
        <taxon>Actinomycetes</taxon>
        <taxon>Streptosporangiales</taxon>
        <taxon>Streptosporangiaceae</taxon>
        <taxon>Nonomuraea</taxon>
    </lineage>
</organism>